<comment type="similarity">
    <text evidence="2">Belongs to the CD225/Dispanin family.</text>
</comment>
<evidence type="ECO:0000256" key="4">
    <source>
        <dbReference type="ARBA" id="ARBA00022989"/>
    </source>
</evidence>
<keyword evidence="5 6" id="KW-0472">Membrane</keyword>
<accession>A0A9Q1EQS6</accession>
<dbReference type="AlphaFoldDB" id="A0A9Q1EQS6"/>
<evidence type="ECO:0000256" key="3">
    <source>
        <dbReference type="ARBA" id="ARBA00022692"/>
    </source>
</evidence>
<dbReference type="Proteomes" id="UP001152622">
    <property type="component" value="Chromosome 13"/>
</dbReference>
<proteinExistence type="inferred from homology"/>
<keyword evidence="3 6" id="KW-0812">Transmembrane</keyword>
<dbReference type="GO" id="GO:0005886">
    <property type="term" value="C:plasma membrane"/>
    <property type="evidence" value="ECO:0007669"/>
    <property type="project" value="TreeGrafter"/>
</dbReference>
<reference evidence="7" key="1">
    <citation type="journal article" date="2023" name="Science">
        <title>Genome structures resolve the early diversification of teleost fishes.</title>
        <authorList>
            <person name="Parey E."/>
            <person name="Louis A."/>
            <person name="Montfort J."/>
            <person name="Bouchez O."/>
            <person name="Roques C."/>
            <person name="Iampietro C."/>
            <person name="Lluch J."/>
            <person name="Castinel A."/>
            <person name="Donnadieu C."/>
            <person name="Desvignes T."/>
            <person name="Floi Bucao C."/>
            <person name="Jouanno E."/>
            <person name="Wen M."/>
            <person name="Mejri S."/>
            <person name="Dirks R."/>
            <person name="Jansen H."/>
            <person name="Henkel C."/>
            <person name="Chen W.J."/>
            <person name="Zahm M."/>
            <person name="Cabau C."/>
            <person name="Klopp C."/>
            <person name="Thompson A.W."/>
            <person name="Robinson-Rechavi M."/>
            <person name="Braasch I."/>
            <person name="Lecointre G."/>
            <person name="Bobe J."/>
            <person name="Postlethwait J.H."/>
            <person name="Berthelot C."/>
            <person name="Roest Crollius H."/>
            <person name="Guiguen Y."/>
        </authorList>
    </citation>
    <scope>NUCLEOTIDE SEQUENCE</scope>
    <source>
        <strain evidence="7">WJC10195</strain>
    </source>
</reference>
<sequence>MENMQYPADFMPMRSPRYEPLNNPSEVIMDRNAARIPPPRDHIVWSLFNSFYMNAFCLGFVALYFSIKARDRKVVGDVEGARTYASTARCLNIVALCLFLLVFVIIIIVITLSFS</sequence>
<dbReference type="PANTHER" id="PTHR13999">
    <property type="entry name" value="INTERFERON INDUCIBLE TRANSMEMBRANE PROTEIN"/>
    <property type="match status" value="1"/>
</dbReference>
<dbReference type="EMBL" id="JAINUF010000013">
    <property type="protein sequence ID" value="KAJ8343217.1"/>
    <property type="molecule type" value="Genomic_DNA"/>
</dbReference>
<dbReference type="InterPro" id="IPR051517">
    <property type="entry name" value="IFITM_antiviral_protein"/>
</dbReference>
<evidence type="ECO:0000256" key="5">
    <source>
        <dbReference type="ARBA" id="ARBA00023136"/>
    </source>
</evidence>
<dbReference type="Pfam" id="PF04505">
    <property type="entry name" value="CD225"/>
    <property type="match status" value="1"/>
</dbReference>
<name>A0A9Q1EQS6_SYNKA</name>
<protein>
    <submittedName>
        <fullName evidence="7">Uncharacterized protein</fullName>
    </submittedName>
</protein>
<dbReference type="PANTHER" id="PTHR13999:SF31">
    <property type="entry name" value="IFITM1-RELATED"/>
    <property type="match status" value="1"/>
</dbReference>
<comment type="subcellular location">
    <subcellularLocation>
        <location evidence="1">Membrane</location>
    </subcellularLocation>
</comment>
<evidence type="ECO:0000256" key="1">
    <source>
        <dbReference type="ARBA" id="ARBA00004370"/>
    </source>
</evidence>
<evidence type="ECO:0000256" key="6">
    <source>
        <dbReference type="SAM" id="Phobius"/>
    </source>
</evidence>
<keyword evidence="8" id="KW-1185">Reference proteome</keyword>
<dbReference type="InterPro" id="IPR007593">
    <property type="entry name" value="CD225/Dispanin_fam"/>
</dbReference>
<keyword evidence="4 6" id="KW-1133">Transmembrane helix</keyword>
<gene>
    <name evidence="7" type="ORF">SKAU_G00305460</name>
</gene>
<evidence type="ECO:0000313" key="8">
    <source>
        <dbReference type="Proteomes" id="UP001152622"/>
    </source>
</evidence>
<feature type="transmembrane region" description="Helical" evidence="6">
    <location>
        <begin position="43"/>
        <end position="65"/>
    </location>
</feature>
<evidence type="ECO:0000256" key="2">
    <source>
        <dbReference type="ARBA" id="ARBA00006843"/>
    </source>
</evidence>
<organism evidence="7 8">
    <name type="scientific">Synaphobranchus kaupii</name>
    <name type="common">Kaup's arrowtooth eel</name>
    <dbReference type="NCBI Taxonomy" id="118154"/>
    <lineage>
        <taxon>Eukaryota</taxon>
        <taxon>Metazoa</taxon>
        <taxon>Chordata</taxon>
        <taxon>Craniata</taxon>
        <taxon>Vertebrata</taxon>
        <taxon>Euteleostomi</taxon>
        <taxon>Actinopterygii</taxon>
        <taxon>Neopterygii</taxon>
        <taxon>Teleostei</taxon>
        <taxon>Anguilliformes</taxon>
        <taxon>Synaphobranchidae</taxon>
        <taxon>Synaphobranchus</taxon>
    </lineage>
</organism>
<comment type="caution">
    <text evidence="7">The sequence shown here is derived from an EMBL/GenBank/DDBJ whole genome shotgun (WGS) entry which is preliminary data.</text>
</comment>
<feature type="transmembrane region" description="Helical" evidence="6">
    <location>
        <begin position="90"/>
        <end position="114"/>
    </location>
</feature>
<dbReference type="OrthoDB" id="9906841at2759"/>
<evidence type="ECO:0000313" key="7">
    <source>
        <dbReference type="EMBL" id="KAJ8343217.1"/>
    </source>
</evidence>